<feature type="compositionally biased region" description="Polar residues" evidence="3">
    <location>
        <begin position="507"/>
        <end position="525"/>
    </location>
</feature>
<evidence type="ECO:0000256" key="2">
    <source>
        <dbReference type="ARBA" id="ARBA00023136"/>
    </source>
</evidence>
<evidence type="ECO:0000256" key="1">
    <source>
        <dbReference type="ARBA" id="ARBA00005278"/>
    </source>
</evidence>
<dbReference type="InterPro" id="IPR004995">
    <property type="entry name" value="Spore_Ger"/>
</dbReference>
<organism evidence="5 6">
    <name type="scientific">Paenibacillus curdlanolyticus YK9</name>
    <dbReference type="NCBI Taxonomy" id="717606"/>
    <lineage>
        <taxon>Bacteria</taxon>
        <taxon>Bacillati</taxon>
        <taxon>Bacillota</taxon>
        <taxon>Bacilli</taxon>
        <taxon>Bacillales</taxon>
        <taxon>Paenibacillaceae</taxon>
        <taxon>Paenibacillus</taxon>
    </lineage>
</organism>
<dbReference type="PANTHER" id="PTHR22550">
    <property type="entry name" value="SPORE GERMINATION PROTEIN"/>
    <property type="match status" value="1"/>
</dbReference>
<dbReference type="STRING" id="717606.PaecuDRAFT_1005"/>
<dbReference type="PIRSF" id="PIRSF005690">
    <property type="entry name" value="GerBA"/>
    <property type="match status" value="1"/>
</dbReference>
<sequence>MSSTNAGSTVMPRISDNLNAIRQALGNSNDIVIRELMLVSGQSAAIIYTDGLVDTQKIQQFIIESLTFDYGEHITLDMPEPIAQEPFPELLRRSILKAGDIQQHSSMKLTLRAIVSGFAVLLLDGYSCAIALDMKLFPDRQVSPSETEPGVRGPKDAFTENVRKNTALVRRRIKDPNLRIESYAIGRVTQTDVFVLYIKGIARDSVVEEARNRLKRIDTDAILESGYIEEMIQDSTWSPFPTVYNTERPDVTAAELLEGKVVVMIDGTPFVLVVPALFVSFFHASEDYYQRFDVSSLIRLLRFVGVFFSLLGPSLYIALTTFHQEMLPTQLIVSLVAQREGVPFPAFVEAMLMEITFEVLREAGVRMPRTFGPTVSFVGTLVIGQSAVEAGIVSPAMLIVVAFTAISSFVIPATSMSISLRMLRFPFMILSATFGLVGMMAGIIVLVLHLSSLRSFGVPYMSPLAPFTAQDVSDTLFRLPQWAMKARPRQVSQQNGNRNSLKRPQPNMASDNASDPANGEESGQG</sequence>
<evidence type="ECO:0000313" key="5">
    <source>
        <dbReference type="EMBL" id="EFM12325.1"/>
    </source>
</evidence>
<keyword evidence="4" id="KW-1133">Transmembrane helix</keyword>
<keyword evidence="6" id="KW-1185">Reference proteome</keyword>
<proteinExistence type="inferred from homology"/>
<evidence type="ECO:0000256" key="3">
    <source>
        <dbReference type="SAM" id="MobiDB-lite"/>
    </source>
</evidence>
<protein>
    <submittedName>
        <fullName evidence="5">GerA spore germination protein</fullName>
    </submittedName>
</protein>
<comment type="similarity">
    <text evidence="1">Belongs to the GerABKA family.</text>
</comment>
<dbReference type="PANTHER" id="PTHR22550:SF5">
    <property type="entry name" value="LEUCINE ZIPPER PROTEIN 4"/>
    <property type="match status" value="1"/>
</dbReference>
<reference evidence="5 6" key="1">
    <citation type="submission" date="2010-07" db="EMBL/GenBank/DDBJ databases">
        <title>The draft genome of Paenibacillus curdlanolyticus YK9.</title>
        <authorList>
            <consortium name="US DOE Joint Genome Institute (JGI-PGF)"/>
            <person name="Lucas S."/>
            <person name="Copeland A."/>
            <person name="Lapidus A."/>
            <person name="Cheng J.-F."/>
            <person name="Bruce D."/>
            <person name="Goodwin L."/>
            <person name="Pitluck S."/>
            <person name="Land M.L."/>
            <person name="Hauser L."/>
            <person name="Chang Y.-J."/>
            <person name="Jeffries C."/>
            <person name="Anderson I.J."/>
            <person name="Johnson E."/>
            <person name="Loganathan U."/>
            <person name="Mulhopadhyay B."/>
            <person name="Kyrpides N."/>
            <person name="Woyke T.J."/>
        </authorList>
    </citation>
    <scope>NUCLEOTIDE SEQUENCE [LARGE SCALE GENOMIC DNA]</scope>
    <source>
        <strain evidence="5 6">YK9</strain>
    </source>
</reference>
<keyword evidence="2 4" id="KW-0472">Membrane</keyword>
<feature type="transmembrane region" description="Helical" evidence="4">
    <location>
        <begin position="425"/>
        <end position="450"/>
    </location>
</feature>
<dbReference type="EMBL" id="AEDD01000002">
    <property type="protein sequence ID" value="EFM12325.1"/>
    <property type="molecule type" value="Genomic_DNA"/>
</dbReference>
<feature type="transmembrane region" description="Helical" evidence="4">
    <location>
        <begin position="261"/>
        <end position="279"/>
    </location>
</feature>
<dbReference type="InterPro" id="IPR050768">
    <property type="entry name" value="UPF0353/GerABKA_families"/>
</dbReference>
<feature type="region of interest" description="Disordered" evidence="3">
    <location>
        <begin position="487"/>
        <end position="525"/>
    </location>
</feature>
<feature type="compositionally biased region" description="Polar residues" evidence="3">
    <location>
        <begin position="490"/>
        <end position="499"/>
    </location>
</feature>
<dbReference type="RefSeq" id="WP_006037020.1">
    <property type="nucleotide sequence ID" value="NZ_AEDD01000002.1"/>
</dbReference>
<dbReference type="Proteomes" id="UP000005387">
    <property type="component" value="Unassembled WGS sequence"/>
</dbReference>
<dbReference type="GO" id="GO:0009847">
    <property type="term" value="P:spore germination"/>
    <property type="evidence" value="ECO:0007669"/>
    <property type="project" value="InterPro"/>
</dbReference>
<dbReference type="GO" id="GO:0016020">
    <property type="term" value="C:membrane"/>
    <property type="evidence" value="ECO:0007669"/>
    <property type="project" value="InterPro"/>
</dbReference>
<dbReference type="eggNOG" id="COG0697">
    <property type="taxonomic scope" value="Bacteria"/>
</dbReference>
<dbReference type="Pfam" id="PF03323">
    <property type="entry name" value="GerA"/>
    <property type="match status" value="1"/>
</dbReference>
<evidence type="ECO:0000313" key="6">
    <source>
        <dbReference type="Proteomes" id="UP000005387"/>
    </source>
</evidence>
<keyword evidence="4" id="KW-0812">Transmembrane</keyword>
<accession>E0I5T3</accession>
<name>E0I5T3_9BACL</name>
<gene>
    <name evidence="5" type="ORF">PaecuDRAFT_1005</name>
</gene>
<dbReference type="AlphaFoldDB" id="E0I5T3"/>
<feature type="transmembrane region" description="Helical" evidence="4">
    <location>
        <begin position="392"/>
        <end position="413"/>
    </location>
</feature>
<evidence type="ECO:0000256" key="4">
    <source>
        <dbReference type="SAM" id="Phobius"/>
    </source>
</evidence>
<feature type="transmembrane region" description="Helical" evidence="4">
    <location>
        <begin position="300"/>
        <end position="319"/>
    </location>
</feature>